<reference evidence="7" key="1">
    <citation type="submission" date="2016-11" db="EMBL/GenBank/DDBJ databases">
        <authorList>
            <person name="Varghese N."/>
            <person name="Submissions S."/>
        </authorList>
    </citation>
    <scope>NUCLEOTIDE SEQUENCE [LARGE SCALE GENOMIC DNA]</scope>
    <source>
        <strain evidence="7">DSM 22638</strain>
    </source>
</reference>
<dbReference type="AlphaFoldDB" id="A0A1M5KDC2"/>
<protein>
    <submittedName>
        <fullName evidence="6">MtN3 and saliva related transmembrane protein</fullName>
    </submittedName>
</protein>
<dbReference type="STRING" id="570519.SAMN04488116_1525"/>
<keyword evidence="7" id="KW-1185">Reference proteome</keyword>
<gene>
    <name evidence="6" type="ORF">SAMN04488116_1525</name>
</gene>
<evidence type="ECO:0000256" key="2">
    <source>
        <dbReference type="ARBA" id="ARBA00022692"/>
    </source>
</evidence>
<dbReference type="Gene3D" id="1.20.1280.290">
    <property type="match status" value="1"/>
</dbReference>
<dbReference type="RefSeq" id="WP_073177977.1">
    <property type="nucleotide sequence ID" value="NZ_FQWL01000002.1"/>
</dbReference>
<evidence type="ECO:0000313" key="7">
    <source>
        <dbReference type="Proteomes" id="UP000184532"/>
    </source>
</evidence>
<sequence>METIEIIGLVAATLTTSAFVPQVYKTWKTKSTKDISITMYSAFLVGTSLWLFYGIHHDSLAIILANGITAILVLFMIFLKFRYRQV</sequence>
<dbReference type="Proteomes" id="UP000184532">
    <property type="component" value="Unassembled WGS sequence"/>
</dbReference>
<keyword evidence="4 5" id="KW-0472">Membrane</keyword>
<organism evidence="6 7">
    <name type="scientific">Flagellimonas flava</name>
    <dbReference type="NCBI Taxonomy" id="570519"/>
    <lineage>
        <taxon>Bacteria</taxon>
        <taxon>Pseudomonadati</taxon>
        <taxon>Bacteroidota</taxon>
        <taxon>Flavobacteriia</taxon>
        <taxon>Flavobacteriales</taxon>
        <taxon>Flavobacteriaceae</taxon>
        <taxon>Flagellimonas</taxon>
    </lineage>
</organism>
<dbReference type="GO" id="GO:0016020">
    <property type="term" value="C:membrane"/>
    <property type="evidence" value="ECO:0007669"/>
    <property type="project" value="UniProtKB-SubCell"/>
</dbReference>
<feature type="transmembrane region" description="Helical" evidence="5">
    <location>
        <begin position="59"/>
        <end position="79"/>
    </location>
</feature>
<name>A0A1M5KDC2_9FLAO</name>
<comment type="subcellular location">
    <subcellularLocation>
        <location evidence="1">Membrane</location>
        <topology evidence="1">Multi-pass membrane protein</topology>
    </subcellularLocation>
</comment>
<evidence type="ECO:0000313" key="6">
    <source>
        <dbReference type="EMBL" id="SHG50944.1"/>
    </source>
</evidence>
<evidence type="ECO:0000256" key="1">
    <source>
        <dbReference type="ARBA" id="ARBA00004141"/>
    </source>
</evidence>
<evidence type="ECO:0000256" key="5">
    <source>
        <dbReference type="SAM" id="Phobius"/>
    </source>
</evidence>
<dbReference type="NCBIfam" id="NF037968">
    <property type="entry name" value="SemiSWEET_2"/>
    <property type="match status" value="1"/>
</dbReference>
<accession>A0A1M5KDC2</accession>
<dbReference type="OrthoDB" id="122062at2"/>
<feature type="transmembrane region" description="Helical" evidence="5">
    <location>
        <begin position="6"/>
        <end position="24"/>
    </location>
</feature>
<feature type="transmembrane region" description="Helical" evidence="5">
    <location>
        <begin position="36"/>
        <end position="53"/>
    </location>
</feature>
<evidence type="ECO:0000256" key="4">
    <source>
        <dbReference type="ARBA" id="ARBA00023136"/>
    </source>
</evidence>
<keyword evidence="3 5" id="KW-1133">Transmembrane helix</keyword>
<proteinExistence type="predicted"/>
<dbReference type="InterPro" id="IPR006603">
    <property type="entry name" value="PQ-loop_rpt"/>
</dbReference>
<dbReference type="InterPro" id="IPR047662">
    <property type="entry name" value="SemiSWEET"/>
</dbReference>
<dbReference type="GO" id="GO:0051119">
    <property type="term" value="F:sugar transmembrane transporter activity"/>
    <property type="evidence" value="ECO:0007669"/>
    <property type="project" value="InterPro"/>
</dbReference>
<evidence type="ECO:0000256" key="3">
    <source>
        <dbReference type="ARBA" id="ARBA00022989"/>
    </source>
</evidence>
<dbReference type="Pfam" id="PF04193">
    <property type="entry name" value="PQ-loop"/>
    <property type="match status" value="1"/>
</dbReference>
<dbReference type="EMBL" id="FQWL01000002">
    <property type="protein sequence ID" value="SHG50944.1"/>
    <property type="molecule type" value="Genomic_DNA"/>
</dbReference>
<keyword evidence="2 5" id="KW-0812">Transmembrane</keyword>